<gene>
    <name evidence="8" type="ORF">TRICI_006400</name>
</gene>
<dbReference type="Pfam" id="PF08311">
    <property type="entry name" value="Mad3_BUB1_I"/>
    <property type="match status" value="1"/>
</dbReference>
<dbReference type="PROSITE" id="PS00108">
    <property type="entry name" value="PROTEIN_KINASE_ST"/>
    <property type="match status" value="1"/>
</dbReference>
<dbReference type="GO" id="GO:0000776">
    <property type="term" value="C:kinetochore"/>
    <property type="evidence" value="ECO:0007669"/>
    <property type="project" value="UniProtKB-KW"/>
</dbReference>
<dbReference type="Gene3D" id="1.10.510.10">
    <property type="entry name" value="Transferase(Phosphotransferase) domain 1"/>
    <property type="match status" value="1"/>
</dbReference>
<dbReference type="InterPro" id="IPR000719">
    <property type="entry name" value="Prot_kinase_dom"/>
</dbReference>
<dbReference type="GO" id="GO:0032991">
    <property type="term" value="C:protein-containing complex"/>
    <property type="evidence" value="ECO:0007669"/>
    <property type="project" value="UniProtKB-ARBA"/>
</dbReference>
<reference evidence="8" key="1">
    <citation type="journal article" date="2019" name="G3 (Bethesda)">
        <title>Genome Assemblies of Two Rare Opportunistic Yeast Pathogens: Diutina rugosa (syn. Candida rugosa) and Trichomonascus ciferrii (syn. Candida ciferrii).</title>
        <authorList>
            <person name="Mixao V."/>
            <person name="Saus E."/>
            <person name="Hansen A.P."/>
            <person name="Lass-Florl C."/>
            <person name="Gabaldon T."/>
        </authorList>
    </citation>
    <scope>NUCLEOTIDE SEQUENCE</scope>
    <source>
        <strain evidence="8">CBS 4856</strain>
    </source>
</reference>
<feature type="region of interest" description="Disordered" evidence="5">
    <location>
        <begin position="444"/>
        <end position="468"/>
    </location>
</feature>
<dbReference type="InterPro" id="IPR013212">
    <property type="entry name" value="Mad3/Bub1_I"/>
</dbReference>
<dbReference type="VEuPathDB" id="FungiDB:TRICI_006400"/>
<dbReference type="InterPro" id="IPR011009">
    <property type="entry name" value="Kinase-like_dom_sf"/>
</dbReference>
<dbReference type="EMBL" id="SWFS01000530">
    <property type="protein sequence ID" value="KAA8899130.1"/>
    <property type="molecule type" value="Genomic_DNA"/>
</dbReference>
<dbReference type="InterPro" id="IPR008271">
    <property type="entry name" value="Ser/Thr_kinase_AS"/>
</dbReference>
<feature type="domain" description="Protein kinase" evidence="6">
    <location>
        <begin position="567"/>
        <end position="875"/>
    </location>
</feature>
<keyword evidence="4" id="KW-0137">Centromere</keyword>
<dbReference type="GO" id="GO:0007094">
    <property type="term" value="P:mitotic spindle assembly checkpoint signaling"/>
    <property type="evidence" value="ECO:0007669"/>
    <property type="project" value="InterPro"/>
</dbReference>
<dbReference type="GO" id="GO:0051754">
    <property type="term" value="P:meiotic sister chromatid cohesion, centromeric"/>
    <property type="evidence" value="ECO:0007669"/>
    <property type="project" value="TreeGrafter"/>
</dbReference>
<organism evidence="8 9">
    <name type="scientific">Trichomonascus ciferrii</name>
    <dbReference type="NCBI Taxonomy" id="44093"/>
    <lineage>
        <taxon>Eukaryota</taxon>
        <taxon>Fungi</taxon>
        <taxon>Dikarya</taxon>
        <taxon>Ascomycota</taxon>
        <taxon>Saccharomycotina</taxon>
        <taxon>Dipodascomycetes</taxon>
        <taxon>Dipodascales</taxon>
        <taxon>Trichomonascaceae</taxon>
        <taxon>Trichomonascus</taxon>
        <taxon>Trichomonascus ciferrii complex</taxon>
    </lineage>
</organism>
<dbReference type="CDD" id="cd13981">
    <property type="entry name" value="STKc_Bub1_BubR1"/>
    <property type="match status" value="1"/>
</dbReference>
<dbReference type="SMART" id="SM00220">
    <property type="entry name" value="S_TKc"/>
    <property type="match status" value="1"/>
</dbReference>
<dbReference type="PANTHER" id="PTHR14030">
    <property type="entry name" value="MITOTIC CHECKPOINT SERINE/THREONINE-PROTEIN KINASE BUB1"/>
    <property type="match status" value="1"/>
</dbReference>
<dbReference type="AlphaFoldDB" id="A0A642UHQ4"/>
<dbReference type="GO" id="GO:0005524">
    <property type="term" value="F:ATP binding"/>
    <property type="evidence" value="ECO:0007669"/>
    <property type="project" value="InterPro"/>
</dbReference>
<dbReference type="PROSITE" id="PS51489">
    <property type="entry name" value="BUB1_N"/>
    <property type="match status" value="1"/>
</dbReference>
<comment type="caution">
    <text evidence="8">The sequence shown here is derived from an EMBL/GenBank/DDBJ whole genome shotgun (WGS) entry which is preliminary data.</text>
</comment>
<dbReference type="SUPFAM" id="SSF56112">
    <property type="entry name" value="Protein kinase-like (PK-like)"/>
    <property type="match status" value="1"/>
</dbReference>
<dbReference type="OrthoDB" id="248495at2759"/>
<dbReference type="GO" id="GO:0005634">
    <property type="term" value="C:nucleus"/>
    <property type="evidence" value="ECO:0007669"/>
    <property type="project" value="TreeGrafter"/>
</dbReference>
<dbReference type="Pfam" id="PF00069">
    <property type="entry name" value="Pkinase"/>
    <property type="match status" value="1"/>
</dbReference>
<dbReference type="SMART" id="SM00777">
    <property type="entry name" value="Mad3_BUB1_I"/>
    <property type="match status" value="1"/>
</dbReference>
<proteinExistence type="predicted"/>
<keyword evidence="9" id="KW-1185">Reference proteome</keyword>
<dbReference type="PROSITE" id="PS50011">
    <property type="entry name" value="PROTEIN_KINASE_DOM"/>
    <property type="match status" value="1"/>
</dbReference>
<evidence type="ECO:0000313" key="8">
    <source>
        <dbReference type="EMBL" id="KAA8899130.1"/>
    </source>
</evidence>
<feature type="domain" description="BUB1 N-terminal" evidence="7">
    <location>
        <begin position="51"/>
        <end position="211"/>
    </location>
</feature>
<name>A0A642UHQ4_9ASCO</name>
<evidence type="ECO:0000256" key="1">
    <source>
        <dbReference type="ARBA" id="ARBA00004629"/>
    </source>
</evidence>
<dbReference type="Gene3D" id="6.10.20.170">
    <property type="match status" value="1"/>
</dbReference>
<comment type="subcellular location">
    <subcellularLocation>
        <location evidence="1">Chromosome</location>
        <location evidence="1">Centromere</location>
        <location evidence="1">Kinetochore</location>
    </subcellularLocation>
</comment>
<dbReference type="Proteomes" id="UP000761534">
    <property type="component" value="Unassembled WGS sequence"/>
</dbReference>
<evidence type="ECO:0000259" key="7">
    <source>
        <dbReference type="PROSITE" id="PS51489"/>
    </source>
</evidence>
<dbReference type="GO" id="GO:0004672">
    <property type="term" value="F:protein kinase activity"/>
    <property type="evidence" value="ECO:0007669"/>
    <property type="project" value="InterPro"/>
</dbReference>
<dbReference type="PANTHER" id="PTHR14030:SF4">
    <property type="entry name" value="BUB1 KINASE, ISOFORM A-RELATED"/>
    <property type="match status" value="1"/>
</dbReference>
<dbReference type="InterPro" id="IPR012572">
    <property type="entry name" value="Mad3/Bub1_II"/>
</dbReference>
<keyword evidence="2" id="KW-0158">Chromosome</keyword>
<evidence type="ECO:0000256" key="3">
    <source>
        <dbReference type="ARBA" id="ARBA00022838"/>
    </source>
</evidence>
<evidence type="ECO:0008006" key="10">
    <source>
        <dbReference type="Google" id="ProtNLM"/>
    </source>
</evidence>
<evidence type="ECO:0000256" key="5">
    <source>
        <dbReference type="SAM" id="MobiDB-lite"/>
    </source>
</evidence>
<sequence length="875" mass="99317">MPSPVQFSDIEQQKENIAPSREGHSAASLAKVFSVNAIESRPGQNAKRQEFENQIAEADELDDPIEPYLEYIKWTNDEFPQGNNAESGLLQLLERCTSEFRDASYYKNDSRYLRVWMQYIKYSDAPKEIFTYLARKEIGRYLATYYEEYAAYLESVGRKRQADEVFRLGIESEARPLERLKRRYNDFLARMEANPPSESEPSSPVMPTMRPALATKSAMSEAEAQEDSASARPIKKMQIFQDAPGAEGTEGKNTGGWDTIGSLASRRKENVMAPQPWVGEKLAMSSSTKTQKSLSVFKDPVKHISVALEFLYDENNEEYCFEEVLARSRKILEVTYPKPNGATMTMPLKGGKYHKIWIYTILISISDSPPKPPRSPTMTMHTKAATEEVYEMFNQPLKNADDSDDSDAYSDNYTEYTETMNKQPMDESGMNDLTTQTQELTVNDQQQVESSEELPEVPSTPGVGTRLPPMMTPIVEATETNFSSTAGTQFPVLNTSPLIDLESFNPLDEEIRIKILSSLTPPLNDYASFFQFKGQNFDKESSIKRTLKRNDKGKLPLLEFPTTGSLFCVRKILGEGSFGSVYLAESESGCMKAIKIQKFILAWEYYILQNAQSRLKHSRSLNSIINSESLFGFDDESYMVMNYHSQGTMLDLINLIHSRNDGSCGLGELLTTFFTVELLRTVESLHSCGIIHGDIKPDNVMLRLETIRDHEWSKYYDIDGNNGWSRKGIALIDFGRGIDMSILSPDVKFIANWEMDEQDCLEMQRGETWTYQVDYHGVATVIHLMLFGKVITTTCDGKLRLTNSFKRYWQKDLWEEVFSVLLNSKSLGSLPMVDQLRSCRSKLENRLAEVCESGGNSLRGSLKLIEEEIGLSKRR</sequence>
<keyword evidence="3" id="KW-0995">Kinetochore</keyword>
<protein>
    <recommendedName>
        <fullName evidence="10">Protein kinase domain-containing protein</fullName>
    </recommendedName>
</protein>
<dbReference type="FunFam" id="1.25.40.430:FF:000003">
    <property type="entry name" value="Checkpoint serine/threonine-protein kinase BUB1"/>
    <property type="match status" value="1"/>
</dbReference>
<dbReference type="Pfam" id="PF08171">
    <property type="entry name" value="Mad3_BUB1_II"/>
    <property type="match status" value="1"/>
</dbReference>
<feature type="region of interest" description="Disordered" evidence="5">
    <location>
        <begin position="1"/>
        <end position="24"/>
    </location>
</feature>
<evidence type="ECO:0000256" key="2">
    <source>
        <dbReference type="ARBA" id="ARBA00022454"/>
    </source>
</evidence>
<feature type="compositionally biased region" description="Polar residues" evidence="5">
    <location>
        <begin position="1"/>
        <end position="10"/>
    </location>
</feature>
<dbReference type="InterPro" id="IPR015661">
    <property type="entry name" value="Bub1/Mad3"/>
</dbReference>
<evidence type="ECO:0000313" key="9">
    <source>
        <dbReference type="Proteomes" id="UP000761534"/>
    </source>
</evidence>
<evidence type="ECO:0000259" key="6">
    <source>
        <dbReference type="PROSITE" id="PS50011"/>
    </source>
</evidence>
<evidence type="ECO:0000256" key="4">
    <source>
        <dbReference type="ARBA" id="ARBA00023328"/>
    </source>
</evidence>
<accession>A0A642UHQ4</accession>
<dbReference type="Gene3D" id="1.25.40.430">
    <property type="match status" value="1"/>
</dbReference>